<dbReference type="GO" id="GO:0005739">
    <property type="term" value="C:mitochondrion"/>
    <property type="evidence" value="ECO:0007669"/>
    <property type="project" value="UniProtKB-SubCell"/>
</dbReference>
<protein>
    <recommendedName>
        <fullName evidence="7">Large ribosomal subunit protein uL14m</fullName>
    </recommendedName>
    <alternativeName>
        <fullName evidence="8">39S ribosomal protein L14, mitochondrial</fullName>
    </alternativeName>
</protein>
<dbReference type="GO" id="GO:0005840">
    <property type="term" value="C:ribosome"/>
    <property type="evidence" value="ECO:0007669"/>
    <property type="project" value="UniProtKB-KW"/>
</dbReference>
<evidence type="ECO:0000313" key="9">
    <source>
        <dbReference type="Proteomes" id="UP000035642"/>
    </source>
</evidence>
<dbReference type="Gene3D" id="2.40.150.20">
    <property type="entry name" value="Ribosomal protein L14"/>
    <property type="match status" value="1"/>
</dbReference>
<dbReference type="GO" id="GO:1990904">
    <property type="term" value="C:ribonucleoprotein complex"/>
    <property type="evidence" value="ECO:0007669"/>
    <property type="project" value="UniProtKB-KW"/>
</dbReference>
<evidence type="ECO:0000256" key="7">
    <source>
        <dbReference type="ARBA" id="ARBA00040118"/>
    </source>
</evidence>
<dbReference type="SUPFAM" id="SSF50193">
    <property type="entry name" value="Ribosomal protein L14"/>
    <property type="match status" value="1"/>
</dbReference>
<comment type="subcellular location">
    <subcellularLocation>
        <location evidence="1">Mitochondrion</location>
    </subcellularLocation>
</comment>
<dbReference type="PANTHER" id="PTHR21037">
    <property type="entry name" value="39S RIBOSOMAL PROTEIN L14, MITOCHONDRIAL"/>
    <property type="match status" value="1"/>
</dbReference>
<evidence type="ECO:0000256" key="5">
    <source>
        <dbReference type="ARBA" id="ARBA00023128"/>
    </source>
</evidence>
<dbReference type="SMART" id="SM01374">
    <property type="entry name" value="Ribosomal_L14"/>
    <property type="match status" value="1"/>
</dbReference>
<reference evidence="10" key="2">
    <citation type="submission" date="2017-02" db="UniProtKB">
        <authorList>
            <consortium name="WormBaseParasite"/>
        </authorList>
    </citation>
    <scope>IDENTIFICATION</scope>
</reference>
<keyword evidence="5" id="KW-0496">Mitochondrion</keyword>
<reference evidence="9" key="1">
    <citation type="submission" date="2012-09" db="EMBL/GenBank/DDBJ databases">
        <authorList>
            <person name="Martin A.A."/>
        </authorList>
    </citation>
    <scope>NUCLEOTIDE SEQUENCE</scope>
</reference>
<evidence type="ECO:0000256" key="8">
    <source>
        <dbReference type="ARBA" id="ARBA00042938"/>
    </source>
</evidence>
<dbReference type="InterPro" id="IPR036853">
    <property type="entry name" value="Ribosomal_uL14_sf"/>
</dbReference>
<dbReference type="WBParaSite" id="ACAC_0000838501-mRNA-1">
    <property type="protein sequence ID" value="ACAC_0000838501-mRNA-1"/>
    <property type="gene ID" value="ACAC_0000838501"/>
</dbReference>
<keyword evidence="6" id="KW-0687">Ribonucleoprotein</keyword>
<evidence type="ECO:0000256" key="3">
    <source>
        <dbReference type="ARBA" id="ARBA00022946"/>
    </source>
</evidence>
<dbReference type="HAMAP" id="MF_01367">
    <property type="entry name" value="Ribosomal_uL14"/>
    <property type="match status" value="1"/>
</dbReference>
<proteinExistence type="inferred from homology"/>
<evidence type="ECO:0000313" key="10">
    <source>
        <dbReference type="WBParaSite" id="ACAC_0000838501-mRNA-1"/>
    </source>
</evidence>
<keyword evidence="4" id="KW-0689">Ribosomal protein</keyword>
<evidence type="ECO:0000256" key="4">
    <source>
        <dbReference type="ARBA" id="ARBA00022980"/>
    </source>
</evidence>
<dbReference type="InterPro" id="IPR000218">
    <property type="entry name" value="Ribosomal_uL14"/>
</dbReference>
<organism evidence="9 10">
    <name type="scientific">Angiostrongylus cantonensis</name>
    <name type="common">Rat lungworm</name>
    <dbReference type="NCBI Taxonomy" id="6313"/>
    <lineage>
        <taxon>Eukaryota</taxon>
        <taxon>Metazoa</taxon>
        <taxon>Ecdysozoa</taxon>
        <taxon>Nematoda</taxon>
        <taxon>Chromadorea</taxon>
        <taxon>Rhabditida</taxon>
        <taxon>Rhabditina</taxon>
        <taxon>Rhabditomorpha</taxon>
        <taxon>Strongyloidea</taxon>
        <taxon>Metastrongylidae</taxon>
        <taxon>Angiostrongylus</taxon>
    </lineage>
</organism>
<name>A0A0K0DCQ3_ANGCA</name>
<evidence type="ECO:0000256" key="6">
    <source>
        <dbReference type="ARBA" id="ARBA00023274"/>
    </source>
</evidence>
<dbReference type="Proteomes" id="UP000035642">
    <property type="component" value="Unassembled WGS sequence"/>
</dbReference>
<accession>A0A0K0DCQ3</accession>
<dbReference type="PANTHER" id="PTHR21037:SF3">
    <property type="entry name" value="LARGE RIBOSOMAL SUBUNIT PROTEIN UL14M"/>
    <property type="match status" value="1"/>
</dbReference>
<comment type="similarity">
    <text evidence="2">Belongs to the universal ribosomal protein uL14 family.</text>
</comment>
<dbReference type="GO" id="GO:0003735">
    <property type="term" value="F:structural constituent of ribosome"/>
    <property type="evidence" value="ECO:0007669"/>
    <property type="project" value="InterPro"/>
</dbReference>
<dbReference type="AlphaFoldDB" id="A0A0K0DCQ3"/>
<evidence type="ECO:0000256" key="1">
    <source>
        <dbReference type="ARBA" id="ARBA00004173"/>
    </source>
</evidence>
<keyword evidence="3" id="KW-0809">Transit peptide</keyword>
<sequence>MDLLYVFNRMSTITTGLLSRTYCPLVSSVQHASGRWWPQPVSRAQFCIKVAADNSDITVSTSNGDIHLVKEHAAPMYYKPKGEGKTGFDLVPWKNGEKIANYVLFEASMTKVKVPWKDYNTLTSDERTIYMAHLKAVEQRKLTYKDPFTGYVVYELSKHRTRPPSMGIHRRTRCNVVDNSALGKEAHISGKRAYCIDVYKQGRRKRHLPHATLGDKILVAIRGQMRKAYVVGANTHVHYRKHGIPVTDTNNIVLLDEEGNPLGNRITVPIPAKLLENKHKAQFAKVLALANKFI</sequence>
<dbReference type="STRING" id="6313.A0A0K0DCQ3"/>
<keyword evidence="9" id="KW-1185">Reference proteome</keyword>
<evidence type="ECO:0000256" key="2">
    <source>
        <dbReference type="ARBA" id="ARBA00010745"/>
    </source>
</evidence>
<dbReference type="CDD" id="cd00337">
    <property type="entry name" value="Ribosomal_uL14"/>
    <property type="match status" value="1"/>
</dbReference>
<dbReference type="Pfam" id="PF00238">
    <property type="entry name" value="Ribosomal_L14"/>
    <property type="match status" value="1"/>
</dbReference>
<dbReference type="GO" id="GO:0006412">
    <property type="term" value="P:translation"/>
    <property type="evidence" value="ECO:0007669"/>
    <property type="project" value="InterPro"/>
</dbReference>